<evidence type="ECO:0000313" key="6">
    <source>
        <dbReference type="Proteomes" id="UP000582981"/>
    </source>
</evidence>
<dbReference type="RefSeq" id="WP_177145286.1">
    <property type="nucleotide sequence ID" value="NZ_JACAPU010000033.1"/>
</dbReference>
<dbReference type="PROSITE" id="PS51257">
    <property type="entry name" value="PROKAR_LIPOPROTEIN"/>
    <property type="match status" value="1"/>
</dbReference>
<accession>A0A7Y7WIB3</accession>
<dbReference type="GO" id="GO:0016020">
    <property type="term" value="C:membrane"/>
    <property type="evidence" value="ECO:0007669"/>
    <property type="project" value="UniProtKB-UniRule"/>
</dbReference>
<evidence type="ECO:0000313" key="5">
    <source>
        <dbReference type="EMBL" id="NWB49788.1"/>
    </source>
</evidence>
<feature type="signal peptide" evidence="3">
    <location>
        <begin position="1"/>
        <end position="23"/>
    </location>
</feature>
<evidence type="ECO:0000259" key="4">
    <source>
        <dbReference type="PROSITE" id="PS51123"/>
    </source>
</evidence>
<keyword evidence="3" id="KW-0732">Signal</keyword>
<dbReference type="Pfam" id="PF00691">
    <property type="entry name" value="OmpA"/>
    <property type="match status" value="1"/>
</dbReference>
<dbReference type="InterPro" id="IPR050330">
    <property type="entry name" value="Bact_OuterMem_StrucFunc"/>
</dbReference>
<reference evidence="5 6" key="1">
    <citation type="submission" date="2020-04" db="EMBL/GenBank/DDBJ databases">
        <title>Molecular characterization of pseudomonads from Agaricus bisporus reveal novel blotch 2 pathogens in Western Europe.</title>
        <authorList>
            <person name="Taparia T."/>
            <person name="Krijger M."/>
            <person name="Haynes E."/>
            <person name="Elpinstone J.G."/>
            <person name="Noble R."/>
            <person name="Van Der Wolf J."/>
        </authorList>
    </citation>
    <scope>NUCLEOTIDE SEQUENCE [LARGE SCALE GENOMIC DNA]</scope>
    <source>
        <strain evidence="5 6">F1001</strain>
    </source>
</reference>
<feature type="chain" id="PRO_5030838077" evidence="3">
    <location>
        <begin position="24"/>
        <end position="483"/>
    </location>
</feature>
<evidence type="ECO:0000256" key="2">
    <source>
        <dbReference type="SAM" id="MobiDB-lite"/>
    </source>
</evidence>
<dbReference type="PROSITE" id="PS51123">
    <property type="entry name" value="OMPA_2"/>
    <property type="match status" value="1"/>
</dbReference>
<dbReference type="CDD" id="cd07185">
    <property type="entry name" value="OmpA_C-like"/>
    <property type="match status" value="1"/>
</dbReference>
<proteinExistence type="predicted"/>
<dbReference type="InterPro" id="IPR036737">
    <property type="entry name" value="OmpA-like_sf"/>
</dbReference>
<comment type="caution">
    <text evidence="5">The sequence shown here is derived from an EMBL/GenBank/DDBJ whole genome shotgun (WGS) entry which is preliminary data.</text>
</comment>
<dbReference type="EMBL" id="JACAPU010000033">
    <property type="protein sequence ID" value="NWB49788.1"/>
    <property type="molecule type" value="Genomic_DNA"/>
</dbReference>
<feature type="region of interest" description="Disordered" evidence="2">
    <location>
        <begin position="254"/>
        <end position="298"/>
    </location>
</feature>
<dbReference type="Gene3D" id="3.30.1330.60">
    <property type="entry name" value="OmpA-like domain"/>
    <property type="match status" value="1"/>
</dbReference>
<sequence length="483" mass="50343">MSNAFRFTALASALLLASGCSTGQFDQLGKNYGTAILCGAGLVAGGAAGYALNGKKGALIGAAAGTAVGCYAGSVWQSRMQELDRIAKEENLKISSQPLQTASATPNAAPVDAGVVTQIEDSGMFATGSDQLTVSGQRSVSKMAAVYANVDPKLVNTRRLLVVGHTDATGSSATNQSLSERRARTVGKALMAAGIPSTSIFYQGAGASRPVADNSTLEGRNENRRVEIAELTSQEMLVLRAKAEQSNAKYLAHGTSTAKPVSKPATPTVATSPTAATPPPTPVASTNNGAKPSVDFGGVPTSSMQWNLGQNITPKSGGFSLLSSAYANSIPVGSCQDDMPRESGEVKSLATDKPLDGVKTRDYLPGYNNRVWANTVNGNLVTISPVSILRDGAEVGKQPFIQVVKGYDDGNRKALPKMNAVANTYEGEKQVLYRVFINEPKAPVACMDIVFSKGNATAERGALFYPVGDQSYTVAYAPVSTQR</sequence>
<protein>
    <submittedName>
        <fullName evidence="5">OmpA family protein</fullName>
    </submittedName>
</protein>
<dbReference type="PANTHER" id="PTHR30329">
    <property type="entry name" value="STATOR ELEMENT OF FLAGELLAR MOTOR COMPLEX"/>
    <property type="match status" value="1"/>
</dbReference>
<feature type="domain" description="OmpA-like" evidence="4">
    <location>
        <begin position="112"/>
        <end position="234"/>
    </location>
</feature>
<organism evidence="5 6">
    <name type="scientific">Pseudomonas gingeri</name>
    <dbReference type="NCBI Taxonomy" id="117681"/>
    <lineage>
        <taxon>Bacteria</taxon>
        <taxon>Pseudomonadati</taxon>
        <taxon>Pseudomonadota</taxon>
        <taxon>Gammaproteobacteria</taxon>
        <taxon>Pseudomonadales</taxon>
        <taxon>Pseudomonadaceae</taxon>
        <taxon>Pseudomonas</taxon>
    </lineage>
</organism>
<gene>
    <name evidence="5" type="ORF">HX829_25205</name>
</gene>
<feature type="compositionally biased region" description="Low complexity" evidence="2">
    <location>
        <begin position="264"/>
        <end position="275"/>
    </location>
</feature>
<dbReference type="SUPFAM" id="SSF103088">
    <property type="entry name" value="OmpA-like"/>
    <property type="match status" value="1"/>
</dbReference>
<name>A0A7Y7WIB3_9PSED</name>
<dbReference type="InterPro" id="IPR006665">
    <property type="entry name" value="OmpA-like"/>
</dbReference>
<keyword evidence="1" id="KW-0472">Membrane</keyword>
<dbReference type="Proteomes" id="UP000582981">
    <property type="component" value="Unassembled WGS sequence"/>
</dbReference>
<evidence type="ECO:0000256" key="3">
    <source>
        <dbReference type="SAM" id="SignalP"/>
    </source>
</evidence>
<dbReference type="AlphaFoldDB" id="A0A7Y7WIB3"/>
<dbReference type="PANTHER" id="PTHR30329:SF21">
    <property type="entry name" value="LIPOPROTEIN YIAD-RELATED"/>
    <property type="match status" value="1"/>
</dbReference>
<evidence type="ECO:0000256" key="1">
    <source>
        <dbReference type="PROSITE-ProRule" id="PRU00473"/>
    </source>
</evidence>